<dbReference type="GO" id="GO:0016780">
    <property type="term" value="F:phosphotransferase activity, for other substituted phosphate groups"/>
    <property type="evidence" value="ECO:0007669"/>
    <property type="project" value="TreeGrafter"/>
</dbReference>
<evidence type="ECO:0000256" key="1">
    <source>
        <dbReference type="ARBA" id="ARBA00004236"/>
    </source>
</evidence>
<comment type="similarity">
    <text evidence="2">Belongs to the bacterial sugar transferase family.</text>
</comment>
<comment type="subcellular location">
    <subcellularLocation>
        <location evidence="1">Cell membrane</location>
    </subcellularLocation>
</comment>
<accession>Q2CES3</accession>
<dbReference type="RefSeq" id="WP_007256507.1">
    <property type="nucleotide sequence ID" value="NZ_CH724108.1"/>
</dbReference>
<keyword evidence="8" id="KW-0270">Exopolysaccharide synthesis</keyword>
<evidence type="ECO:0000256" key="7">
    <source>
        <dbReference type="ARBA" id="ARBA00023136"/>
    </source>
</evidence>
<dbReference type="GO" id="GO:0000271">
    <property type="term" value="P:polysaccharide biosynthetic process"/>
    <property type="evidence" value="ECO:0007669"/>
    <property type="project" value="UniProtKB-KW"/>
</dbReference>
<keyword evidence="3" id="KW-1003">Cell membrane</keyword>
<evidence type="ECO:0000259" key="9">
    <source>
        <dbReference type="Pfam" id="PF02397"/>
    </source>
</evidence>
<evidence type="ECO:0000256" key="5">
    <source>
        <dbReference type="ARBA" id="ARBA00022692"/>
    </source>
</evidence>
<keyword evidence="4 10" id="KW-0808">Transferase</keyword>
<dbReference type="Pfam" id="PF02397">
    <property type="entry name" value="Bac_transf"/>
    <property type="match status" value="1"/>
</dbReference>
<keyword evidence="11" id="KW-1185">Reference proteome</keyword>
<keyword evidence="7" id="KW-0472">Membrane</keyword>
<sequence length="195" mass="21960">MFDILFVLLIAPFVLPLIAVLALLVRLDGGPAFYSQVRVGRGGRKFRMLKLRTMVRDADSRLAQHLAQNPQAAAEWAQKQKLVDDPRITPLGRVLRRTSLDELPQILNVLRGNMSVVGPRPFTAEQEAEYRQCGGALYFAMRPGLTGPWQVSDRHGSRFVDRKLFDDHYVRTLSLGNDLRYVLLTVVAMIACTGR</sequence>
<keyword evidence="6" id="KW-1133">Transmembrane helix</keyword>
<evidence type="ECO:0000313" key="11">
    <source>
        <dbReference type="Proteomes" id="UP000003635"/>
    </source>
</evidence>
<name>Q2CES3_OCEGH</name>
<protein>
    <submittedName>
        <fullName evidence="10">Bacterial sugar transferase</fullName>
    </submittedName>
</protein>
<dbReference type="Proteomes" id="UP000003635">
    <property type="component" value="Unassembled WGS sequence"/>
</dbReference>
<dbReference type="PANTHER" id="PTHR30576:SF4">
    <property type="entry name" value="UNDECAPRENYL-PHOSPHATE GALACTOSE PHOSPHOTRANSFERASE"/>
    <property type="match status" value="1"/>
</dbReference>
<evidence type="ECO:0000256" key="3">
    <source>
        <dbReference type="ARBA" id="ARBA00022475"/>
    </source>
</evidence>
<gene>
    <name evidence="10" type="ORF">OG2516_14960</name>
</gene>
<evidence type="ECO:0000313" key="10">
    <source>
        <dbReference type="EMBL" id="EAR51185.1"/>
    </source>
</evidence>
<dbReference type="AlphaFoldDB" id="Q2CES3"/>
<evidence type="ECO:0000256" key="4">
    <source>
        <dbReference type="ARBA" id="ARBA00022679"/>
    </source>
</evidence>
<keyword evidence="5" id="KW-0812">Transmembrane</keyword>
<proteinExistence type="inferred from homology"/>
<dbReference type="EMBL" id="AAOT01000016">
    <property type="protein sequence ID" value="EAR51185.1"/>
    <property type="molecule type" value="Genomic_DNA"/>
</dbReference>
<dbReference type="PANTHER" id="PTHR30576">
    <property type="entry name" value="COLANIC BIOSYNTHESIS UDP-GLUCOSE LIPID CARRIER TRANSFERASE"/>
    <property type="match status" value="1"/>
</dbReference>
<reference evidence="10 11" key="1">
    <citation type="journal article" date="2010" name="J. Bacteriol.">
        <title>Genome sequences of Oceanicola granulosus HTCC2516(T) and Oceanicola batsensis HTCC2597(TDelta).</title>
        <authorList>
            <person name="Thrash J.C."/>
            <person name="Cho J.C."/>
            <person name="Vergin K.L."/>
            <person name="Giovannoni S.J."/>
        </authorList>
    </citation>
    <scope>NUCLEOTIDE SEQUENCE [LARGE SCALE GENOMIC DNA]</scope>
    <source>
        <strain evidence="11">ATCC BAA-861 / DSM 15982 / KCTC 12143 / HTCC2516</strain>
    </source>
</reference>
<dbReference type="HOGENOM" id="CLU_024920_1_0_5"/>
<organism evidence="10 11">
    <name type="scientific">Oceanicola granulosus (strain ATCC BAA-861 / DSM 15982 / KCTC 12143 / HTCC2516)</name>
    <dbReference type="NCBI Taxonomy" id="314256"/>
    <lineage>
        <taxon>Bacteria</taxon>
        <taxon>Pseudomonadati</taxon>
        <taxon>Pseudomonadota</taxon>
        <taxon>Alphaproteobacteria</taxon>
        <taxon>Rhodobacterales</taxon>
        <taxon>Roseobacteraceae</taxon>
        <taxon>Oceanicola</taxon>
    </lineage>
</organism>
<dbReference type="eggNOG" id="COG2148">
    <property type="taxonomic scope" value="Bacteria"/>
</dbReference>
<comment type="caution">
    <text evidence="10">The sequence shown here is derived from an EMBL/GenBank/DDBJ whole genome shotgun (WGS) entry which is preliminary data.</text>
</comment>
<evidence type="ECO:0000256" key="2">
    <source>
        <dbReference type="ARBA" id="ARBA00006464"/>
    </source>
</evidence>
<evidence type="ECO:0000256" key="8">
    <source>
        <dbReference type="ARBA" id="ARBA00023169"/>
    </source>
</evidence>
<dbReference type="GO" id="GO:0005886">
    <property type="term" value="C:plasma membrane"/>
    <property type="evidence" value="ECO:0007669"/>
    <property type="project" value="UniProtKB-SubCell"/>
</dbReference>
<dbReference type="STRING" id="314256.OG2516_14960"/>
<evidence type="ECO:0000256" key="6">
    <source>
        <dbReference type="ARBA" id="ARBA00022989"/>
    </source>
</evidence>
<dbReference type="InterPro" id="IPR003362">
    <property type="entry name" value="Bact_transf"/>
</dbReference>
<feature type="domain" description="Bacterial sugar transferase" evidence="9">
    <location>
        <begin position="1"/>
        <end position="190"/>
    </location>
</feature>